<dbReference type="SUPFAM" id="SSF46894">
    <property type="entry name" value="C-terminal effector domain of the bipartite response regulators"/>
    <property type="match status" value="1"/>
</dbReference>
<dbReference type="Pfam" id="PF03704">
    <property type="entry name" value="BTAD"/>
    <property type="match status" value="1"/>
</dbReference>
<keyword evidence="2" id="KW-0238">DNA-binding</keyword>
<dbReference type="InterPro" id="IPR001867">
    <property type="entry name" value="OmpR/PhoB-type_DNA-bd"/>
</dbReference>
<reference evidence="5" key="1">
    <citation type="submission" date="2021-01" db="EMBL/GenBank/DDBJ databases">
        <title>Whole genome shotgun sequence of Virgisporangium aliadipatigenens NBRC 105644.</title>
        <authorList>
            <person name="Komaki H."/>
            <person name="Tamura T."/>
        </authorList>
    </citation>
    <scope>NUCLEOTIDE SEQUENCE</scope>
    <source>
        <strain evidence="5">NBRC 105644</strain>
    </source>
</reference>
<sequence>MVPQPVAQQGQLVAVLGFRDRLHRHILNYCGRVAPDLLVLSRVSYRGREISGPLLRTLLALLAADLHTGCTASRLVEALWPDERPEHPRKALQILVSRLRARLGAEVIARTPAGYRLTLPPEQVDAAALARHAAASARHAAAGDQVASLDAAEAGLLLWNGVSPGHIPPDARHDLERIFAGLVRSRALALARSGRAADALDPLIALAEAPRAGDVVHGPAESAPTADEEILLELLRAEAAVTGPAAALARYDAYRRALRAETGTEPGPRLRALYRTLLDDQAPRIRHHVADEPNPLLGRDHDLAALVELVGTARVTSVVGPGGLGKTRLAHAVGRRAPQRVVHFVPLAGVASPDDVLDAVASALGGGESPLWARRRDLAAVLGSGPTLLILDNCEHVLDAVADLVHALLPGAPQLRVLVTSRAPLRLSAESVYHLAELDPGTAVELFGMRARAARPGVELPAETVRELCGRLDGLPLAIELAAARVRVMSVVEIVRRLDDRFALLRGGPRDAPQRHRTLHAVVDWSWALLAPAERAAMRTLSIFPAGFTADMAPVSYDVLERLVDQSMLKVTDTPLGARFTMLETVREFAAAHRDGSGAELLRGWARGFGTTFHGELFGPRAFAVAARVRAEQDNLVQALRHALARDDGATTAAVTAVLAGLWITDAAYTRVITLRAETERLLSHYRPAPEYVDAARAAAALCAITTFMLYGARATRSLVVLRRLPPARPDSPLGALAALMRALPGLDAAGLDALCDSDAPLLAGLANGLTTYTRVANDDWPGALAAARRMLAAFADGPGPWVRILAHSRMAELSMQLDRGAEAKEHLLAALRAMGEGPDANQLRWNLVLACIHLGQGDEAEYWLRTAEREAADPAHGLRAFEHGIRAELHLFRGEVEEGLRWWRRALADVLAAGPAGVAPWGLEVLAAAVVAHGRHDRLDAVRDVAALLPRLLRTLLAQPPGGPSPTLTEFPLIGTVLVALAYAEADPGGRARLLAMAERLRYQRSFVSPAAVRRAVAKADGPTHADAASRYSALDHRDLRAAVSFLVERHERSRLNDRLAQA</sequence>
<dbReference type="Gene3D" id="3.40.50.300">
    <property type="entry name" value="P-loop containing nucleotide triphosphate hydrolases"/>
    <property type="match status" value="1"/>
</dbReference>
<dbReference type="InterPro" id="IPR027417">
    <property type="entry name" value="P-loop_NTPase"/>
</dbReference>
<dbReference type="InterPro" id="IPR016032">
    <property type="entry name" value="Sig_transdc_resp-reg_C-effctor"/>
</dbReference>
<dbReference type="Pfam" id="PF13401">
    <property type="entry name" value="AAA_22"/>
    <property type="match status" value="1"/>
</dbReference>
<dbReference type="Proteomes" id="UP000619260">
    <property type="component" value="Unassembled WGS sequence"/>
</dbReference>
<evidence type="ECO:0000259" key="4">
    <source>
        <dbReference type="SMART" id="SM01043"/>
    </source>
</evidence>
<evidence type="ECO:0008006" key="7">
    <source>
        <dbReference type="Google" id="ProtNLM"/>
    </source>
</evidence>
<dbReference type="Gene3D" id="1.10.10.10">
    <property type="entry name" value="Winged helix-like DNA-binding domain superfamily/Winged helix DNA-binding domain"/>
    <property type="match status" value="1"/>
</dbReference>
<proteinExistence type="inferred from homology"/>
<dbReference type="InterPro" id="IPR036388">
    <property type="entry name" value="WH-like_DNA-bd_sf"/>
</dbReference>
<dbReference type="SUPFAM" id="SSF52540">
    <property type="entry name" value="P-loop containing nucleoside triphosphate hydrolases"/>
    <property type="match status" value="1"/>
</dbReference>
<dbReference type="InterPro" id="IPR049945">
    <property type="entry name" value="AAA_22"/>
</dbReference>
<dbReference type="SMART" id="SM01043">
    <property type="entry name" value="BTAD"/>
    <property type="match status" value="1"/>
</dbReference>
<name>A0A8J3YNR2_9ACTN</name>
<dbReference type="GO" id="GO:0000160">
    <property type="term" value="P:phosphorelay signal transduction system"/>
    <property type="evidence" value="ECO:0007669"/>
    <property type="project" value="InterPro"/>
</dbReference>
<dbReference type="GO" id="GO:0003677">
    <property type="term" value="F:DNA binding"/>
    <property type="evidence" value="ECO:0007669"/>
    <property type="project" value="UniProtKB-KW"/>
</dbReference>
<gene>
    <name evidence="5" type="ORF">Val02_40520</name>
</gene>
<keyword evidence="6" id="KW-1185">Reference proteome</keyword>
<feature type="domain" description="Bacterial transcriptional activator" evidence="4">
    <location>
        <begin position="124"/>
        <end position="278"/>
    </location>
</feature>
<dbReference type="GO" id="GO:0016887">
    <property type="term" value="F:ATP hydrolysis activity"/>
    <property type="evidence" value="ECO:0007669"/>
    <property type="project" value="InterPro"/>
</dbReference>
<evidence type="ECO:0000256" key="1">
    <source>
        <dbReference type="ARBA" id="ARBA00005820"/>
    </source>
</evidence>
<accession>A0A8J3YNR2</accession>
<evidence type="ECO:0000256" key="2">
    <source>
        <dbReference type="ARBA" id="ARBA00023125"/>
    </source>
</evidence>
<organism evidence="5 6">
    <name type="scientific">Virgisporangium aliadipatigenens</name>
    <dbReference type="NCBI Taxonomy" id="741659"/>
    <lineage>
        <taxon>Bacteria</taxon>
        <taxon>Bacillati</taxon>
        <taxon>Actinomycetota</taxon>
        <taxon>Actinomycetes</taxon>
        <taxon>Micromonosporales</taxon>
        <taxon>Micromonosporaceae</taxon>
        <taxon>Virgisporangium</taxon>
    </lineage>
</organism>
<dbReference type="GO" id="GO:0006355">
    <property type="term" value="P:regulation of DNA-templated transcription"/>
    <property type="evidence" value="ECO:0007669"/>
    <property type="project" value="InterPro"/>
</dbReference>
<dbReference type="PANTHER" id="PTHR47691">
    <property type="entry name" value="REGULATOR-RELATED"/>
    <property type="match status" value="1"/>
</dbReference>
<dbReference type="PANTHER" id="PTHR47691:SF3">
    <property type="entry name" value="HTH-TYPE TRANSCRIPTIONAL REGULATOR RV0890C-RELATED"/>
    <property type="match status" value="1"/>
</dbReference>
<comment type="similarity">
    <text evidence="1">Belongs to the AfsR/DnrI/RedD regulatory family.</text>
</comment>
<dbReference type="EMBL" id="BOPF01000014">
    <property type="protein sequence ID" value="GIJ47166.1"/>
    <property type="molecule type" value="Genomic_DNA"/>
</dbReference>
<evidence type="ECO:0000313" key="5">
    <source>
        <dbReference type="EMBL" id="GIJ47166.1"/>
    </source>
</evidence>
<protein>
    <recommendedName>
        <fullName evidence="7">ATPase</fullName>
    </recommendedName>
</protein>
<dbReference type="SUPFAM" id="SSF48452">
    <property type="entry name" value="TPR-like"/>
    <property type="match status" value="2"/>
</dbReference>
<dbReference type="Gene3D" id="1.25.40.10">
    <property type="entry name" value="Tetratricopeptide repeat domain"/>
    <property type="match status" value="1"/>
</dbReference>
<evidence type="ECO:0000259" key="3">
    <source>
        <dbReference type="SMART" id="SM00862"/>
    </source>
</evidence>
<dbReference type="AlphaFoldDB" id="A0A8J3YNR2"/>
<feature type="domain" description="OmpR/PhoB-type" evidence="3">
    <location>
        <begin position="47"/>
        <end position="117"/>
    </location>
</feature>
<evidence type="ECO:0000313" key="6">
    <source>
        <dbReference type="Proteomes" id="UP000619260"/>
    </source>
</evidence>
<dbReference type="SMART" id="SM00862">
    <property type="entry name" value="Trans_reg_C"/>
    <property type="match status" value="1"/>
</dbReference>
<dbReference type="InterPro" id="IPR011990">
    <property type="entry name" value="TPR-like_helical_dom_sf"/>
</dbReference>
<comment type="caution">
    <text evidence="5">The sequence shown here is derived from an EMBL/GenBank/DDBJ whole genome shotgun (WGS) entry which is preliminary data.</text>
</comment>
<dbReference type="InterPro" id="IPR005158">
    <property type="entry name" value="BTAD"/>
</dbReference>